<dbReference type="NCBIfam" id="TIGR00287">
    <property type="entry name" value="cas1"/>
    <property type="match status" value="1"/>
</dbReference>
<sequence length="334" mass="39378">MKRAYYLFNPGRMSRRDKTLCFQSTTENGEDQRRFLPINDVSSLYMFGSVDANSALYNFLGRHHVPVHFFDYHQHYTGSFSPREHLLAGQMLLAQTNAYRLSRRRMHLATGLVEGATFNMLRNLKYYQARDRDLRSQIDRITELRPQIHAASDVPELMGIEGNCRQIYYEAFPIIVPGYDWNGRQKRPPSNELNALVSFGNAMCYTLCLDAIYNSQLNPTVSFLHEPGFRRYSLALDISEIFKPLLVDRLLFRMCNKRELGSHDFDLVDNACFLHERGRKKFVAAWEDRLKTGIQHRKLNKRVSYRYLVRIECYKIAKYVMKINEQYSPFHAWW</sequence>
<dbReference type="Pfam" id="PF01867">
    <property type="entry name" value="Cas_Cas1"/>
    <property type="match status" value="1"/>
</dbReference>
<gene>
    <name evidence="9" type="primary">cas1</name>
    <name evidence="10" type="ORF">CGL56_04760</name>
</gene>
<protein>
    <recommendedName>
        <fullName evidence="9">CRISPR-associated endonuclease Cas1</fullName>
        <ecNumber evidence="9">3.1.-.-</ecNumber>
    </recommendedName>
</protein>
<evidence type="ECO:0000256" key="9">
    <source>
        <dbReference type="HAMAP-Rule" id="MF_01470"/>
    </source>
</evidence>
<dbReference type="GO" id="GO:0003677">
    <property type="term" value="F:DNA binding"/>
    <property type="evidence" value="ECO:0007669"/>
    <property type="project" value="UniProtKB-KW"/>
</dbReference>
<keyword evidence="2 9" id="KW-0479">Metal-binding</keyword>
<comment type="function">
    <text evidence="9">CRISPR (clustered regularly interspaced short palindromic repeat), is an adaptive immune system that provides protection against mobile genetic elements (viruses, transposable elements and conjugative plasmids). CRISPR clusters contain spacers, sequences complementary to antecedent mobile elements, and target invading nucleic acids. CRISPR clusters are transcribed and processed into CRISPR RNA (crRNA). Acts as a dsDNA endonuclease. Involved in the integration of spacer DNA into the CRISPR cassette.</text>
</comment>
<evidence type="ECO:0000256" key="4">
    <source>
        <dbReference type="ARBA" id="ARBA00022801"/>
    </source>
</evidence>
<proteinExistence type="inferred from homology"/>
<evidence type="ECO:0000256" key="8">
    <source>
        <dbReference type="ARBA" id="ARBA00023211"/>
    </source>
</evidence>
<dbReference type="EC" id="3.1.-.-" evidence="9"/>
<evidence type="ECO:0000256" key="1">
    <source>
        <dbReference type="ARBA" id="ARBA00022722"/>
    </source>
</evidence>
<dbReference type="AlphaFoldDB" id="A0A2G0CK79"/>
<dbReference type="Proteomes" id="UP000226437">
    <property type="component" value="Unassembled WGS sequence"/>
</dbReference>
<evidence type="ECO:0000256" key="5">
    <source>
        <dbReference type="ARBA" id="ARBA00022842"/>
    </source>
</evidence>
<dbReference type="EMBL" id="PDLO01000001">
    <property type="protein sequence ID" value="PHL00348.1"/>
    <property type="molecule type" value="Genomic_DNA"/>
</dbReference>
<comment type="subunit">
    <text evidence="9">Homodimer, forms a heterotetramer with a Cas2 homodimer.</text>
</comment>
<comment type="cofactor">
    <cofactor evidence="9">
        <name>Mg(2+)</name>
        <dbReference type="ChEBI" id="CHEBI:18420"/>
    </cofactor>
    <cofactor evidence="9">
        <name>Mn(2+)</name>
        <dbReference type="ChEBI" id="CHEBI:29035"/>
    </cofactor>
</comment>
<dbReference type="GO" id="GO:0051607">
    <property type="term" value="P:defense response to virus"/>
    <property type="evidence" value="ECO:0007669"/>
    <property type="project" value="UniProtKB-UniRule"/>
</dbReference>
<keyword evidence="4 9" id="KW-0378">Hydrolase</keyword>
<dbReference type="InterPro" id="IPR042211">
    <property type="entry name" value="CRISPR-assoc_Cas1_N"/>
</dbReference>
<feature type="binding site" evidence="9">
    <location>
        <position position="225"/>
    </location>
    <ligand>
        <name>Mn(2+)</name>
        <dbReference type="ChEBI" id="CHEBI:29035"/>
    </ligand>
</feature>
<dbReference type="HAMAP" id="MF_01470">
    <property type="entry name" value="Cas1"/>
    <property type="match status" value="1"/>
</dbReference>
<feature type="binding site" evidence="9">
    <location>
        <position position="240"/>
    </location>
    <ligand>
        <name>Mn(2+)</name>
        <dbReference type="ChEBI" id="CHEBI:29035"/>
    </ligand>
</feature>
<dbReference type="GO" id="GO:0043571">
    <property type="term" value="P:maintenance of CRISPR repeat elements"/>
    <property type="evidence" value="ECO:0007669"/>
    <property type="project" value="UniProtKB-UniRule"/>
</dbReference>
<accession>A0A2G0CK79</accession>
<evidence type="ECO:0000256" key="3">
    <source>
        <dbReference type="ARBA" id="ARBA00022759"/>
    </source>
</evidence>
<dbReference type="Gene3D" id="3.100.10.20">
    <property type="entry name" value="CRISPR-associated endonuclease Cas1, N-terminal domain"/>
    <property type="match status" value="1"/>
</dbReference>
<dbReference type="InterPro" id="IPR042206">
    <property type="entry name" value="CRISPR-assoc_Cas1_C"/>
</dbReference>
<dbReference type="CDD" id="cd09722">
    <property type="entry name" value="Cas1_I-B"/>
    <property type="match status" value="1"/>
</dbReference>
<keyword evidence="7 9" id="KW-0238">DNA-binding</keyword>
<dbReference type="RefSeq" id="WP_099105328.1">
    <property type="nucleotide sequence ID" value="NZ_PDLO01000001.1"/>
</dbReference>
<keyword evidence="6 9" id="KW-0051">Antiviral defense</keyword>
<dbReference type="InterPro" id="IPR002729">
    <property type="entry name" value="CRISPR-assoc_Cas1"/>
</dbReference>
<dbReference type="GO" id="GO:0046872">
    <property type="term" value="F:metal ion binding"/>
    <property type="evidence" value="ECO:0007669"/>
    <property type="project" value="UniProtKB-UniRule"/>
</dbReference>
<reference evidence="10 11" key="1">
    <citation type="submission" date="2017-10" db="EMBL/GenBank/DDBJ databases">
        <title>The draft genome sequence of Lewinella marina KCTC 32374.</title>
        <authorList>
            <person name="Wang K."/>
        </authorList>
    </citation>
    <scope>NUCLEOTIDE SEQUENCE [LARGE SCALE GENOMIC DNA]</scope>
    <source>
        <strain evidence="10 11">MKG-38</strain>
    </source>
</reference>
<dbReference type="InterPro" id="IPR019858">
    <property type="entry name" value="CRISPR-assoc_Cas1_HMARI/TNEAP"/>
</dbReference>
<organism evidence="10 11">
    <name type="scientific">Neolewinella marina</name>
    <dbReference type="NCBI Taxonomy" id="438751"/>
    <lineage>
        <taxon>Bacteria</taxon>
        <taxon>Pseudomonadati</taxon>
        <taxon>Bacteroidota</taxon>
        <taxon>Saprospiria</taxon>
        <taxon>Saprospirales</taxon>
        <taxon>Lewinellaceae</taxon>
        <taxon>Neolewinella</taxon>
    </lineage>
</organism>
<evidence type="ECO:0000256" key="7">
    <source>
        <dbReference type="ARBA" id="ARBA00023125"/>
    </source>
</evidence>
<evidence type="ECO:0000313" key="10">
    <source>
        <dbReference type="EMBL" id="PHL00348.1"/>
    </source>
</evidence>
<dbReference type="PANTHER" id="PTHR43219:SF1">
    <property type="entry name" value="CRISPR-ASSOCIATED ENDONUCLEASE CAS1"/>
    <property type="match status" value="1"/>
</dbReference>
<keyword evidence="11" id="KW-1185">Reference proteome</keyword>
<comment type="similarity">
    <text evidence="9">Belongs to the CRISPR-associated endonuclease Cas1 family.</text>
</comment>
<feature type="binding site" evidence="9">
    <location>
        <position position="161"/>
    </location>
    <ligand>
        <name>Mn(2+)</name>
        <dbReference type="ChEBI" id="CHEBI:29035"/>
    </ligand>
</feature>
<name>A0A2G0CK79_9BACT</name>
<keyword evidence="5 9" id="KW-0460">Magnesium</keyword>
<keyword evidence="1 9" id="KW-0540">Nuclease</keyword>
<evidence type="ECO:0000313" key="11">
    <source>
        <dbReference type="Proteomes" id="UP000226437"/>
    </source>
</evidence>
<dbReference type="GO" id="GO:0016787">
    <property type="term" value="F:hydrolase activity"/>
    <property type="evidence" value="ECO:0007669"/>
    <property type="project" value="UniProtKB-KW"/>
</dbReference>
<evidence type="ECO:0000256" key="2">
    <source>
        <dbReference type="ARBA" id="ARBA00022723"/>
    </source>
</evidence>
<evidence type="ECO:0000256" key="6">
    <source>
        <dbReference type="ARBA" id="ARBA00023118"/>
    </source>
</evidence>
<dbReference type="PANTHER" id="PTHR43219">
    <property type="entry name" value="CRISPR-ASSOCIATED ENDONUCLEASE CAS1"/>
    <property type="match status" value="1"/>
</dbReference>
<dbReference type="GO" id="GO:0004520">
    <property type="term" value="F:DNA endonuclease activity"/>
    <property type="evidence" value="ECO:0007669"/>
    <property type="project" value="InterPro"/>
</dbReference>
<keyword evidence="8 9" id="KW-0464">Manganese</keyword>
<comment type="caution">
    <text evidence="10">The sequence shown here is derived from an EMBL/GenBank/DDBJ whole genome shotgun (WGS) entry which is preliminary data.</text>
</comment>
<dbReference type="Gene3D" id="1.20.120.920">
    <property type="entry name" value="CRISPR-associated endonuclease Cas1, C-terminal domain"/>
    <property type="match status" value="1"/>
</dbReference>
<dbReference type="NCBIfam" id="TIGR03641">
    <property type="entry name" value="cas1_HMARI"/>
    <property type="match status" value="1"/>
</dbReference>
<dbReference type="OrthoDB" id="9803119at2"/>
<keyword evidence="3 9" id="KW-0255">Endonuclease</keyword>